<evidence type="ECO:0000313" key="8">
    <source>
        <dbReference type="Proteomes" id="UP000183508"/>
    </source>
</evidence>
<dbReference type="AlphaFoldDB" id="A0A1I7LCV8"/>
<sequence length="450" mass="51131">MVQYSEANRDVGTTSEWSAHVPEGWKFVRLDSVFDLVRNTIRQKDMIEKTVFHYSIPSVQDYGDGRIESGDEISSDKFLLSGGELIVSKLNPRKATVLLTKPQGIPIVASTEFVVLRPKAIHPKYALYLYLSHWVREKISSVVQSATKSHQRANPSEIYKLWTPLPNLDEQVQIASFLDHETAKLDQLVEKKQRLIELLQEYRQALITQAVTKGLDPNVPMKDSGIPWLGEVPAHWQIVRLKFIAEVRSGVTKGRDLTGKETVELPYLRVANVQDGYLDLSDVATIPVMKSEIPRYSLRKGDVLMNEGGDFDKLGRGTRWNGEIEPCLHQNHVFAVRPHDIDYSDWINLYTSSEPAKRYFILKSKQTTNLASISSTNIQELQIPFPDKAERDEILEYVSSVTKKLDRLVSVIEHQVDLLREYRQALITAAVTGQIDVRQYSPDHAEVATP</sequence>
<dbReference type="EMBL" id="FPBV01000037">
    <property type="protein sequence ID" value="SFV07572.1"/>
    <property type="molecule type" value="Genomic_DNA"/>
</dbReference>
<dbReference type="GO" id="GO:0003677">
    <property type="term" value="F:DNA binding"/>
    <property type="evidence" value="ECO:0007669"/>
    <property type="project" value="UniProtKB-KW"/>
</dbReference>
<feature type="coiled-coil region" evidence="5">
    <location>
        <begin position="178"/>
        <end position="205"/>
    </location>
</feature>
<dbReference type="PANTHER" id="PTHR43140:SF1">
    <property type="entry name" value="TYPE I RESTRICTION ENZYME ECOKI SPECIFICITY SUBUNIT"/>
    <property type="match status" value="1"/>
</dbReference>
<dbReference type="PANTHER" id="PTHR43140">
    <property type="entry name" value="TYPE-1 RESTRICTION ENZYME ECOKI SPECIFICITY PROTEIN"/>
    <property type="match status" value="1"/>
</dbReference>
<feature type="domain" description="Type I restriction modification DNA specificity" evidence="6">
    <location>
        <begin position="234"/>
        <end position="404"/>
    </location>
</feature>
<comment type="similarity">
    <text evidence="1">Belongs to the type-I restriction system S methylase family.</text>
</comment>
<evidence type="ECO:0000256" key="5">
    <source>
        <dbReference type="SAM" id="Coils"/>
    </source>
</evidence>
<keyword evidence="5" id="KW-0175">Coiled coil</keyword>
<dbReference type="Proteomes" id="UP000183508">
    <property type="component" value="Unassembled WGS sequence"/>
</dbReference>
<comment type="subunit">
    <text evidence="4">The methyltransferase is composed of M and S polypeptides.</text>
</comment>
<accession>A0A1I7LCV8</accession>
<dbReference type="STRING" id="392015.SAMN05421543_1375"/>
<dbReference type="CDD" id="cd17253">
    <property type="entry name" value="RMtype1_S_Eco933I-TRD2-CR2_like"/>
    <property type="match status" value="1"/>
</dbReference>
<proteinExistence type="inferred from homology"/>
<evidence type="ECO:0000256" key="4">
    <source>
        <dbReference type="ARBA" id="ARBA00038652"/>
    </source>
</evidence>
<dbReference type="InterPro" id="IPR044946">
    <property type="entry name" value="Restrct_endonuc_typeI_TRD_sf"/>
</dbReference>
<evidence type="ECO:0000256" key="1">
    <source>
        <dbReference type="ARBA" id="ARBA00010923"/>
    </source>
</evidence>
<dbReference type="InterPro" id="IPR051212">
    <property type="entry name" value="Type-I_RE_S_subunit"/>
</dbReference>
<dbReference type="InterPro" id="IPR000055">
    <property type="entry name" value="Restrct_endonuc_typeI_TRD"/>
</dbReference>
<dbReference type="Pfam" id="PF01420">
    <property type="entry name" value="Methylase_S"/>
    <property type="match status" value="2"/>
</dbReference>
<name>A0A1I7LCV8_9BACL</name>
<feature type="domain" description="Type I restriction modification DNA specificity" evidence="6">
    <location>
        <begin position="22"/>
        <end position="196"/>
    </location>
</feature>
<keyword evidence="3" id="KW-0238">DNA-binding</keyword>
<keyword evidence="2" id="KW-0680">Restriction system</keyword>
<gene>
    <name evidence="7" type="ORF">SAMN05421543_1375</name>
</gene>
<keyword evidence="8" id="KW-1185">Reference proteome</keyword>
<reference evidence="8" key="1">
    <citation type="submission" date="2016-10" db="EMBL/GenBank/DDBJ databases">
        <authorList>
            <person name="Varghese N."/>
        </authorList>
    </citation>
    <scope>NUCLEOTIDE SEQUENCE [LARGE SCALE GENOMIC DNA]</scope>
    <source>
        <strain evidence="8">DSM 17980</strain>
    </source>
</reference>
<evidence type="ECO:0000256" key="3">
    <source>
        <dbReference type="ARBA" id="ARBA00023125"/>
    </source>
</evidence>
<dbReference type="SUPFAM" id="SSF116734">
    <property type="entry name" value="DNA methylase specificity domain"/>
    <property type="match status" value="2"/>
</dbReference>
<evidence type="ECO:0000256" key="2">
    <source>
        <dbReference type="ARBA" id="ARBA00022747"/>
    </source>
</evidence>
<protein>
    <submittedName>
        <fullName evidence="7">Type I restriction enzyme, S subunit</fullName>
    </submittedName>
</protein>
<organism evidence="7 8">
    <name type="scientific">Alicyclobacillus macrosporangiidus</name>
    <dbReference type="NCBI Taxonomy" id="392015"/>
    <lineage>
        <taxon>Bacteria</taxon>
        <taxon>Bacillati</taxon>
        <taxon>Bacillota</taxon>
        <taxon>Bacilli</taxon>
        <taxon>Bacillales</taxon>
        <taxon>Alicyclobacillaceae</taxon>
        <taxon>Alicyclobacillus</taxon>
    </lineage>
</organism>
<dbReference type="OrthoDB" id="9795776at2"/>
<evidence type="ECO:0000313" key="7">
    <source>
        <dbReference type="EMBL" id="SFV07572.1"/>
    </source>
</evidence>
<dbReference type="GO" id="GO:0009307">
    <property type="term" value="P:DNA restriction-modification system"/>
    <property type="evidence" value="ECO:0007669"/>
    <property type="project" value="UniProtKB-KW"/>
</dbReference>
<dbReference type="Gene3D" id="3.90.220.20">
    <property type="entry name" value="DNA methylase specificity domains"/>
    <property type="match status" value="2"/>
</dbReference>
<evidence type="ECO:0000259" key="6">
    <source>
        <dbReference type="Pfam" id="PF01420"/>
    </source>
</evidence>